<proteinExistence type="predicted"/>
<reference evidence="1 2" key="1">
    <citation type="journal article" date="2010" name="Nature">
        <title>Genome sequencing and analysis of the model grass Brachypodium distachyon.</title>
        <authorList>
            <consortium name="International Brachypodium Initiative"/>
        </authorList>
    </citation>
    <scope>NUCLEOTIDE SEQUENCE [LARGE SCALE GENOMIC DNA]</scope>
    <source>
        <strain evidence="1 2">Bd21</strain>
    </source>
</reference>
<evidence type="ECO:0000313" key="2">
    <source>
        <dbReference type="EnsemblPlants" id="PNT67544"/>
    </source>
</evidence>
<evidence type="ECO:0000313" key="3">
    <source>
        <dbReference type="Proteomes" id="UP000008810"/>
    </source>
</evidence>
<reference evidence="1" key="2">
    <citation type="submission" date="2017-06" db="EMBL/GenBank/DDBJ databases">
        <title>WGS assembly of Brachypodium distachyon.</title>
        <authorList>
            <consortium name="The International Brachypodium Initiative"/>
            <person name="Lucas S."/>
            <person name="Harmon-Smith M."/>
            <person name="Lail K."/>
            <person name="Tice H."/>
            <person name="Grimwood J."/>
            <person name="Bruce D."/>
            <person name="Barry K."/>
            <person name="Shu S."/>
            <person name="Lindquist E."/>
            <person name="Wang M."/>
            <person name="Pitluck S."/>
            <person name="Vogel J.P."/>
            <person name="Garvin D.F."/>
            <person name="Mockler T.C."/>
            <person name="Schmutz J."/>
            <person name="Rokhsar D."/>
            <person name="Bevan M.W."/>
        </authorList>
    </citation>
    <scope>NUCLEOTIDE SEQUENCE</scope>
    <source>
        <strain evidence="1">Bd21</strain>
    </source>
</reference>
<reference evidence="2" key="3">
    <citation type="submission" date="2018-08" db="UniProtKB">
        <authorList>
            <consortium name="EnsemblPlants"/>
        </authorList>
    </citation>
    <scope>IDENTIFICATION</scope>
    <source>
        <strain evidence="2">cv. Bd21</strain>
    </source>
</reference>
<dbReference type="EMBL" id="CM000882">
    <property type="protein sequence ID" value="PNT67544.1"/>
    <property type="molecule type" value="Genomic_DNA"/>
</dbReference>
<dbReference type="Gramene" id="PNT67544">
    <property type="protein sequence ID" value="PNT67544"/>
    <property type="gene ID" value="BRADI_3g28825v3"/>
</dbReference>
<accession>A0A2K2CZU4</accession>
<keyword evidence="3" id="KW-1185">Reference proteome</keyword>
<dbReference type="EnsemblPlants" id="PNT67544">
    <property type="protein sequence ID" value="PNT67544"/>
    <property type="gene ID" value="BRADI_3g28825v3"/>
</dbReference>
<protein>
    <submittedName>
        <fullName evidence="1 2">Uncharacterized protein</fullName>
    </submittedName>
</protein>
<gene>
    <name evidence="1" type="ORF">BRADI_3g28825v3</name>
</gene>
<dbReference type="Proteomes" id="UP000008810">
    <property type="component" value="Chromosome 3"/>
</dbReference>
<sequence>MEASLFKHKSGRSSTYSLVGGQVGGDHKTSLEMKKRRAISMLTLNACQGIMSMSLQDCSP</sequence>
<name>A0A2K2CZU4_BRADI</name>
<evidence type="ECO:0000313" key="1">
    <source>
        <dbReference type="EMBL" id="PNT67544.1"/>
    </source>
</evidence>
<dbReference type="InParanoid" id="A0A2K2CZU4"/>
<dbReference type="AlphaFoldDB" id="A0A2K2CZU4"/>
<organism evidence="1">
    <name type="scientific">Brachypodium distachyon</name>
    <name type="common">Purple false brome</name>
    <name type="synonym">Trachynia distachya</name>
    <dbReference type="NCBI Taxonomy" id="15368"/>
    <lineage>
        <taxon>Eukaryota</taxon>
        <taxon>Viridiplantae</taxon>
        <taxon>Streptophyta</taxon>
        <taxon>Embryophyta</taxon>
        <taxon>Tracheophyta</taxon>
        <taxon>Spermatophyta</taxon>
        <taxon>Magnoliopsida</taxon>
        <taxon>Liliopsida</taxon>
        <taxon>Poales</taxon>
        <taxon>Poaceae</taxon>
        <taxon>BOP clade</taxon>
        <taxon>Pooideae</taxon>
        <taxon>Stipodae</taxon>
        <taxon>Brachypodieae</taxon>
        <taxon>Brachypodium</taxon>
    </lineage>
</organism>